<evidence type="ECO:0000313" key="2">
    <source>
        <dbReference type="EMBL" id="GAI71285.1"/>
    </source>
</evidence>
<dbReference type="SUPFAM" id="SSF110849">
    <property type="entry name" value="ParB/Sulfiredoxin"/>
    <property type="match status" value="1"/>
</dbReference>
<dbReference type="InterPro" id="IPR036086">
    <property type="entry name" value="ParB/Sulfiredoxin_sf"/>
</dbReference>
<protein>
    <recommendedName>
        <fullName evidence="1">ParB-like N-terminal domain-containing protein</fullName>
    </recommendedName>
</protein>
<comment type="caution">
    <text evidence="2">The sequence shown here is derived from an EMBL/GenBank/DDBJ whole genome shotgun (WGS) entry which is preliminary data.</text>
</comment>
<dbReference type="SMART" id="SM00470">
    <property type="entry name" value="ParB"/>
    <property type="match status" value="1"/>
</dbReference>
<accession>X1S763</accession>
<name>X1S763_9ZZZZ</name>
<reference evidence="2" key="1">
    <citation type="journal article" date="2014" name="Front. Microbiol.">
        <title>High frequency of phylogenetically diverse reductive dehalogenase-homologous genes in deep subseafloor sedimentary metagenomes.</title>
        <authorList>
            <person name="Kawai M."/>
            <person name="Futagami T."/>
            <person name="Toyoda A."/>
            <person name="Takaki Y."/>
            <person name="Nishi S."/>
            <person name="Hori S."/>
            <person name="Arai W."/>
            <person name="Tsubouchi T."/>
            <person name="Morono Y."/>
            <person name="Uchiyama I."/>
            <person name="Ito T."/>
            <person name="Fujiyama A."/>
            <person name="Inagaki F."/>
            <person name="Takami H."/>
        </authorList>
    </citation>
    <scope>NUCLEOTIDE SEQUENCE</scope>
    <source>
        <strain evidence="2">Expedition CK06-06</strain>
    </source>
</reference>
<feature type="domain" description="ParB-like N-terminal" evidence="1">
    <location>
        <begin position="5"/>
        <end position="94"/>
    </location>
</feature>
<dbReference type="Gene3D" id="3.90.1530.10">
    <property type="entry name" value="Conserved hypothetical protein from pyrococcus furiosus pfu- 392566-001, ParB domain"/>
    <property type="match status" value="1"/>
</dbReference>
<organism evidence="2">
    <name type="scientific">marine sediment metagenome</name>
    <dbReference type="NCBI Taxonomy" id="412755"/>
    <lineage>
        <taxon>unclassified sequences</taxon>
        <taxon>metagenomes</taxon>
        <taxon>ecological metagenomes</taxon>
    </lineage>
</organism>
<sequence length="224" mass="25128">MMTIKKIAIDKINPASYNPRKDLKPDDKAYKQLVKSMDEFGCVNPLIWNEHTGNLVGGHQRFKVLLAQGIQKVQVSVVNLPLEKEKALNVALNKISGDWDQDKLATLLDEICKSPGIDIEVTGFDLPEIENILTDFNDLNSEENFDVKDELNKTGPAITQLGDLIELGLENQHRLLCGDVTKSSDVAKLMADSRARLCHMDPPYNIRYNPDSRPVIKKSKTTIM</sequence>
<proteinExistence type="predicted"/>
<dbReference type="Pfam" id="PF02195">
    <property type="entry name" value="ParB_N"/>
    <property type="match status" value="1"/>
</dbReference>
<dbReference type="CDD" id="cd16401">
    <property type="entry name" value="ParB_N_like_MT"/>
    <property type="match status" value="1"/>
</dbReference>
<gene>
    <name evidence="2" type="ORF">S12H4_03421</name>
</gene>
<dbReference type="AlphaFoldDB" id="X1S763"/>
<dbReference type="InterPro" id="IPR003115">
    <property type="entry name" value="ParB_N"/>
</dbReference>
<dbReference type="EMBL" id="BARW01000957">
    <property type="protein sequence ID" value="GAI71285.1"/>
    <property type="molecule type" value="Genomic_DNA"/>
</dbReference>
<feature type="non-terminal residue" evidence="2">
    <location>
        <position position="224"/>
    </location>
</feature>
<evidence type="ECO:0000259" key="1">
    <source>
        <dbReference type="SMART" id="SM00470"/>
    </source>
</evidence>